<comment type="subcellular location">
    <subcellularLocation>
        <location evidence="1">Cytoplasm</location>
    </subcellularLocation>
</comment>
<dbReference type="Pfam" id="PF12755">
    <property type="entry name" value="Vac14_Fab1_bd"/>
    <property type="match status" value="1"/>
</dbReference>
<feature type="region of interest" description="Disordered" evidence="5">
    <location>
        <begin position="529"/>
        <end position="552"/>
    </location>
</feature>
<name>A0A9R1U566_9HYME</name>
<dbReference type="RefSeq" id="XP_011307486.1">
    <property type="nucleotide sequence ID" value="XM_011309184.1"/>
</dbReference>
<dbReference type="KEGG" id="fas:105269150"/>
<keyword evidence="3" id="KW-0677">Repeat</keyword>
<dbReference type="GO" id="GO:0000502">
    <property type="term" value="C:proteasome complex"/>
    <property type="evidence" value="ECO:0007669"/>
    <property type="project" value="UniProtKB-KW"/>
</dbReference>
<dbReference type="GO" id="GO:0036503">
    <property type="term" value="P:ERAD pathway"/>
    <property type="evidence" value="ECO:0007669"/>
    <property type="project" value="TreeGrafter"/>
</dbReference>
<dbReference type="PANTHER" id="PTHR23346">
    <property type="entry name" value="TRANSLATIONAL ACTIVATOR GCN1-RELATED"/>
    <property type="match status" value="1"/>
</dbReference>
<proteinExistence type="predicted"/>
<feature type="domain" description="ECM29 ARM-like repeats" evidence="7">
    <location>
        <begin position="618"/>
        <end position="799"/>
    </location>
</feature>
<evidence type="ECO:0000256" key="4">
    <source>
        <dbReference type="ARBA" id="ARBA00022942"/>
    </source>
</evidence>
<dbReference type="InterPro" id="IPR016024">
    <property type="entry name" value="ARM-type_fold"/>
</dbReference>
<dbReference type="InterPro" id="IPR055444">
    <property type="entry name" value="ARM_ECM29"/>
</dbReference>
<evidence type="ECO:0000256" key="3">
    <source>
        <dbReference type="ARBA" id="ARBA00022737"/>
    </source>
</evidence>
<dbReference type="InterPro" id="IPR011989">
    <property type="entry name" value="ARM-like"/>
</dbReference>
<dbReference type="GO" id="GO:0005737">
    <property type="term" value="C:cytoplasm"/>
    <property type="evidence" value="ECO:0007669"/>
    <property type="project" value="UniProtKB-SubCell"/>
</dbReference>
<reference evidence="10" key="1">
    <citation type="submission" date="2025-08" db="UniProtKB">
        <authorList>
            <consortium name="RefSeq"/>
        </authorList>
    </citation>
    <scope>IDENTIFICATION</scope>
    <source>
        <strain evidence="10">USDA-PBARC FA_bdor</strain>
        <tissue evidence="10">Whole organism</tissue>
    </source>
</reference>
<dbReference type="GO" id="GO:0005634">
    <property type="term" value="C:nucleus"/>
    <property type="evidence" value="ECO:0007669"/>
    <property type="project" value="TreeGrafter"/>
</dbReference>
<dbReference type="GO" id="GO:0060090">
    <property type="term" value="F:molecular adaptor activity"/>
    <property type="evidence" value="ECO:0007669"/>
    <property type="project" value="InterPro"/>
</dbReference>
<sequence>MATATDELNLLERVSLCLGCADTDDKLQSSVCKFLPPVLQKISSPHADVRKKVMGLLIHITKRLKSRPKVQLPVEALLLQYQDPAANTFVINFTIIYIKLGYPRMEMKKQVELVSSVLNSIKGKPLLHQDSLIFLIMPAVGHIQAPIIADKRAALLSLEDKPYVAKQLILFMLDMLLLPYGAVGQTDGQQSGQPIDWSKYPVPPGLSEYSFKRAIGETPLLPAELEQVKLGIVKFITTGFFPRNGILIHLIVAAADTRFSVANLADMELRKLVGSLDWSSTLLAQPLYMVFLGSSSFVQENHLKPEMKRLPANTRIRLKLLEYLCRVSRNGFIIPAATQVIFDSLYGNNTNQKLKYLALDFTLNLIDQPSYQTYSQLSTTIVTGLLKLMSAEDPKLQAMTYTIIARLVGKTRKVLKTNLSIVMKYFHSLANVKDNLELKRTIRDALVLMEPALVFDRENTVGIEKMNSILTDHIESEDSYARYVAVRYASTLFPSDDIPSKYLLLLACGDEKSEFSSEAIEALYATANKNSPQNVGPSPESVEPHKSDEEPALPPFPNLVLYINSQMSTRITSNQVISVGNHSLPYKVATFSAIISYLRFCLAKSANVNTRRTPGDSHPCEYTPLIGRYLKQLLQTDSKSIDAYLEIINCLNHVTSDTVPLNALLEVVGSLSPDMLDKFAEELKFLKGLLASTKEDVRVLAGKIHAIIMAHQSNLEEFEYRVSELIAATKHKTLEIQHGALLALSFMFERKLFLRKATDDKESILSWKPYIDGVKTICEFLKSNTPSLIEAAAQGIGNIAKSFSLPLKNDDGDNLSKKSIVETLFGILKNTKMNHRVKENATTSLGLLCLGEDFPYAKDIIEQFLALTKETKDSSVHFIIAEALVLSVQGPAATEARDAWETLPEEHQIPFTPHNDSLLEYLLDRLLKTVSDPHPNSRQAVCIWLLAVLRRNAKRRHILDRLPAIQSAFMDFLSENNDLVQDVASKGICLVYETSEVSQRDALVSNLLNQFCEGRRTVAQVTPDTKLFEDGQLGKSPTGGNISTYKEICSLASDLNNPSLIYKFLQLANHNAVWNSKRGAAFGFSAIASIAKNELNKYLPSIVPKLYRYQFDPTPKIQQSMTSIWYAIVPSTQKVLEQYHDEILQDIIPNLTNHMYRVRISCCEALADVLKSNARIDYVKHAPEIWRQLFRVMDDIHEGTRQTATKTATLFSKVCLRQCDPKSGKSGEQIVQAILPVLLNIGIVDTVTSVRALSVQTVAQLVSTAGPLLKPSLVNLIPALLTATDLENTKLTYMSNVYGAQSDVQEAIDSVRTSAAKSHYATEALKRCTLYIDAEILKDLMPKVIELMRSSIGLGSKVAVSHFLIFLMIQSKQELQPYAGKILTALMNGLLDRNAAVKKTNAVTIGHVVGSAKDSSLEKLFNTLNTWYMEKEDDSYRLAIGQTFQSINNHNHEVLKKFSDIIMPLVFFAMHAVKVPGNENTIELWTELWGDIAHGTESAIQQNLELITSKLSSALESASWTIKAQAANAVSTVATKIGSSMDDNSRNGLLMVLINGLQGRTWNGKETLVQALATLACNSKESLSKNPELTMAITEALHKESCKANIEYRRHALEAFADVLHELEVDRFTQLYDIAQDILIKMAKKNDDDDSDNYTTEESSKRREDQMKLQETVYKALGKAWPSSIEHKSTQDEYCLQFVTHCHETLVNSTRPTQVAIMTTLTLFVEKLVILKLTTEELTENDKQKLHQICETLHQILKGAVGISTYTNIRKKALDVILILSKKLIDQNNSEQLEKIKKLFSELLHDFSRDKQPEMRTRVADIKSILQIE</sequence>
<dbReference type="Pfam" id="PF24492">
    <property type="entry name" value="HEAT_ECM29"/>
    <property type="match status" value="1"/>
</dbReference>
<keyword evidence="4 10" id="KW-0647">Proteasome</keyword>
<organism evidence="9 10">
    <name type="scientific">Fopius arisanus</name>
    <dbReference type="NCBI Taxonomy" id="64838"/>
    <lineage>
        <taxon>Eukaryota</taxon>
        <taxon>Metazoa</taxon>
        <taxon>Ecdysozoa</taxon>
        <taxon>Arthropoda</taxon>
        <taxon>Hexapoda</taxon>
        <taxon>Insecta</taxon>
        <taxon>Pterygota</taxon>
        <taxon>Neoptera</taxon>
        <taxon>Endopterygota</taxon>
        <taxon>Hymenoptera</taxon>
        <taxon>Apocrita</taxon>
        <taxon>Ichneumonoidea</taxon>
        <taxon>Braconidae</taxon>
        <taxon>Opiinae</taxon>
        <taxon>Fopius</taxon>
    </lineage>
</organism>
<evidence type="ECO:0000256" key="5">
    <source>
        <dbReference type="SAM" id="MobiDB-lite"/>
    </source>
</evidence>
<dbReference type="Pfam" id="PF23731">
    <property type="entry name" value="ARM_ECM29_C"/>
    <property type="match status" value="1"/>
</dbReference>
<dbReference type="Gene3D" id="1.25.10.10">
    <property type="entry name" value="Leucine-rich Repeat Variant"/>
    <property type="match status" value="3"/>
</dbReference>
<dbReference type="PANTHER" id="PTHR23346:SF19">
    <property type="entry name" value="PROTEASOME ADAPTER AND SCAFFOLD PROTEIN ECM29"/>
    <property type="match status" value="1"/>
</dbReference>
<dbReference type="SUPFAM" id="SSF48371">
    <property type="entry name" value="ARM repeat"/>
    <property type="match status" value="3"/>
</dbReference>
<accession>A0A9R1U566</accession>
<dbReference type="GO" id="GO:0043248">
    <property type="term" value="P:proteasome assembly"/>
    <property type="evidence" value="ECO:0007669"/>
    <property type="project" value="InterPro"/>
</dbReference>
<evidence type="ECO:0000259" key="7">
    <source>
        <dbReference type="Pfam" id="PF23702"/>
    </source>
</evidence>
<evidence type="ECO:0000256" key="2">
    <source>
        <dbReference type="ARBA" id="ARBA00022490"/>
    </source>
</evidence>
<evidence type="ECO:0000259" key="8">
    <source>
        <dbReference type="Pfam" id="PF24492"/>
    </source>
</evidence>
<keyword evidence="9" id="KW-1185">Reference proteome</keyword>
<dbReference type="Pfam" id="PF23702">
    <property type="entry name" value="ARM_ECM29"/>
    <property type="match status" value="1"/>
</dbReference>
<keyword evidence="2" id="KW-0963">Cytoplasm</keyword>
<evidence type="ECO:0000256" key="1">
    <source>
        <dbReference type="ARBA" id="ARBA00004496"/>
    </source>
</evidence>
<evidence type="ECO:0000259" key="6">
    <source>
        <dbReference type="Pfam" id="PF13001"/>
    </source>
</evidence>
<protein>
    <submittedName>
        <fullName evidence="10">Proteasome-associated protein ECM29 homolog</fullName>
    </submittedName>
</protein>
<evidence type="ECO:0000313" key="10">
    <source>
        <dbReference type="RefSeq" id="XP_011307486.1"/>
    </source>
</evidence>
<dbReference type="GeneID" id="105269150"/>
<dbReference type="InterPro" id="IPR024372">
    <property type="entry name" value="Ecm29_N"/>
</dbReference>
<dbReference type="Proteomes" id="UP000694866">
    <property type="component" value="Unplaced"/>
</dbReference>
<feature type="region of interest" description="Disordered" evidence="5">
    <location>
        <begin position="1646"/>
        <end position="1665"/>
    </location>
</feature>
<dbReference type="InterPro" id="IPR055443">
    <property type="entry name" value="HEAT_ECM29"/>
</dbReference>
<dbReference type="OrthoDB" id="16066at2759"/>
<feature type="domain" description="Proteasome component Ecm29 N-terminal" evidence="6">
    <location>
        <begin position="11"/>
        <end position="507"/>
    </location>
</feature>
<evidence type="ECO:0000313" key="9">
    <source>
        <dbReference type="Proteomes" id="UP000694866"/>
    </source>
</evidence>
<dbReference type="Pfam" id="PF13001">
    <property type="entry name" value="ECM29_N"/>
    <property type="match status" value="1"/>
</dbReference>
<gene>
    <name evidence="10" type="primary">LOC105269150</name>
</gene>
<feature type="domain" description="Proteasome adapter and scaffold protein ECM29 HEAT-repeat" evidence="8">
    <location>
        <begin position="1269"/>
        <end position="1429"/>
    </location>
</feature>